<feature type="region of interest" description="Disordered" evidence="1">
    <location>
        <begin position="62"/>
        <end position="94"/>
    </location>
</feature>
<evidence type="ECO:0000313" key="4">
    <source>
        <dbReference type="Proteomes" id="UP001243330"/>
    </source>
</evidence>
<keyword evidence="2" id="KW-0472">Membrane</keyword>
<name>A0AAD9B107_9PEZI</name>
<evidence type="ECO:0000256" key="2">
    <source>
        <dbReference type="SAM" id="Phobius"/>
    </source>
</evidence>
<reference evidence="3" key="1">
    <citation type="submission" date="2023-01" db="EMBL/GenBank/DDBJ databases">
        <title>Colletotrichum chrysophilum M932 genome sequence.</title>
        <authorList>
            <person name="Baroncelli R."/>
        </authorList>
    </citation>
    <scope>NUCLEOTIDE SEQUENCE</scope>
    <source>
        <strain evidence="3">M932</strain>
    </source>
</reference>
<gene>
    <name evidence="3" type="ORF">CCHR01_00128</name>
</gene>
<feature type="transmembrane region" description="Helical" evidence="2">
    <location>
        <begin position="29"/>
        <end position="49"/>
    </location>
</feature>
<keyword evidence="2" id="KW-1133">Transmembrane helix</keyword>
<accession>A0AAD9B107</accession>
<dbReference type="AlphaFoldDB" id="A0AAD9B107"/>
<dbReference type="EMBL" id="JAQOWY010000001">
    <property type="protein sequence ID" value="KAK1857347.1"/>
    <property type="molecule type" value="Genomic_DNA"/>
</dbReference>
<comment type="caution">
    <text evidence="3">The sequence shown here is derived from an EMBL/GenBank/DDBJ whole genome shotgun (WGS) entry which is preliminary data.</text>
</comment>
<evidence type="ECO:0000313" key="3">
    <source>
        <dbReference type="EMBL" id="KAK1857347.1"/>
    </source>
</evidence>
<keyword evidence="2" id="KW-0812">Transmembrane</keyword>
<organism evidence="3 4">
    <name type="scientific">Colletotrichum chrysophilum</name>
    <dbReference type="NCBI Taxonomy" id="1836956"/>
    <lineage>
        <taxon>Eukaryota</taxon>
        <taxon>Fungi</taxon>
        <taxon>Dikarya</taxon>
        <taxon>Ascomycota</taxon>
        <taxon>Pezizomycotina</taxon>
        <taxon>Sordariomycetes</taxon>
        <taxon>Hypocreomycetidae</taxon>
        <taxon>Glomerellales</taxon>
        <taxon>Glomerellaceae</taxon>
        <taxon>Colletotrichum</taxon>
        <taxon>Colletotrichum gloeosporioides species complex</taxon>
    </lineage>
</organism>
<proteinExistence type="predicted"/>
<keyword evidence="4" id="KW-1185">Reference proteome</keyword>
<feature type="compositionally biased region" description="Polar residues" evidence="1">
    <location>
        <begin position="62"/>
        <end position="72"/>
    </location>
</feature>
<sequence>MPLINRQNLDDDVVVPAHYGGWSPLSPGAVVGVTLGAVVGFLLVLWMFYTCINFGRAPVEPSSSSLYTPTATSVLSVRSRSRHHRKHRSPARGPRIIATEEVRVRERDSVSRTRGGPIIVDADPPMVERRTSRGPPPPRIVTDEEEEVVVIEEHEPERRRRRRHSSSHRHRYTWIGLLSCWAFRVTG</sequence>
<evidence type="ECO:0000256" key="1">
    <source>
        <dbReference type="SAM" id="MobiDB-lite"/>
    </source>
</evidence>
<feature type="compositionally biased region" description="Basic residues" evidence="1">
    <location>
        <begin position="79"/>
        <end position="90"/>
    </location>
</feature>
<protein>
    <submittedName>
        <fullName evidence="3">Uncharacterized protein</fullName>
    </submittedName>
</protein>
<dbReference type="Proteomes" id="UP001243330">
    <property type="component" value="Unassembled WGS sequence"/>
</dbReference>
<feature type="region of interest" description="Disordered" evidence="1">
    <location>
        <begin position="107"/>
        <end position="140"/>
    </location>
</feature>